<gene>
    <name evidence="10" type="primary">TDEL0B00120</name>
    <name evidence="10" type="ORF">TDEL_0B00120</name>
</gene>
<evidence type="ECO:0000313" key="10">
    <source>
        <dbReference type="EMBL" id="CCE90141.1"/>
    </source>
</evidence>
<dbReference type="GO" id="GO:0005886">
    <property type="term" value="C:plasma membrane"/>
    <property type="evidence" value="ECO:0007669"/>
    <property type="project" value="UniProtKB-SubCell"/>
</dbReference>
<evidence type="ECO:0000256" key="4">
    <source>
        <dbReference type="ARBA" id="ARBA00022692"/>
    </source>
</evidence>
<evidence type="ECO:0000256" key="6">
    <source>
        <dbReference type="ARBA" id="ARBA00023136"/>
    </source>
</evidence>
<keyword evidence="5 9" id="KW-1133">Transmembrane helix</keyword>
<evidence type="ECO:0000256" key="5">
    <source>
        <dbReference type="ARBA" id="ARBA00022989"/>
    </source>
</evidence>
<feature type="transmembrane region" description="Helical" evidence="9">
    <location>
        <begin position="26"/>
        <end position="44"/>
    </location>
</feature>
<name>G8ZNE7_TORDE</name>
<evidence type="ECO:0000256" key="3">
    <source>
        <dbReference type="ARBA" id="ARBA00022475"/>
    </source>
</evidence>
<comment type="subcellular location">
    <subcellularLocation>
        <location evidence="2">Cell membrane</location>
        <topology evidence="2">Multi-pass membrane protein</topology>
    </subcellularLocation>
</comment>
<feature type="transmembrane region" description="Helical" evidence="9">
    <location>
        <begin position="96"/>
        <end position="117"/>
    </location>
</feature>
<feature type="transmembrane region" description="Helical" evidence="9">
    <location>
        <begin position="235"/>
        <end position="257"/>
    </location>
</feature>
<organism evidence="10 11">
    <name type="scientific">Torulaspora delbrueckii</name>
    <name type="common">Yeast</name>
    <name type="synonym">Candida colliculosa</name>
    <dbReference type="NCBI Taxonomy" id="4950"/>
    <lineage>
        <taxon>Eukaryota</taxon>
        <taxon>Fungi</taxon>
        <taxon>Dikarya</taxon>
        <taxon>Ascomycota</taxon>
        <taxon>Saccharomycotina</taxon>
        <taxon>Saccharomycetes</taxon>
        <taxon>Saccharomycetales</taxon>
        <taxon>Saccharomycetaceae</taxon>
        <taxon>Torulaspora</taxon>
    </lineage>
</organism>
<dbReference type="InParanoid" id="G8ZNE7"/>
<feature type="transmembrane region" description="Helical" evidence="9">
    <location>
        <begin position="56"/>
        <end position="76"/>
    </location>
</feature>
<evidence type="ECO:0000256" key="7">
    <source>
        <dbReference type="ARBA" id="ARBA00035120"/>
    </source>
</evidence>
<reference evidence="10 11" key="1">
    <citation type="journal article" date="2011" name="Proc. Natl. Acad. Sci. U.S.A.">
        <title>Evolutionary erosion of yeast sex chromosomes by mating-type switching accidents.</title>
        <authorList>
            <person name="Gordon J.L."/>
            <person name="Armisen D."/>
            <person name="Proux-Wera E."/>
            <person name="Oheigeartaigh S.S."/>
            <person name="Byrne K.P."/>
            <person name="Wolfe K.H."/>
        </authorList>
    </citation>
    <scope>NUCLEOTIDE SEQUENCE [LARGE SCALE GENOMIC DNA]</scope>
    <source>
        <strain evidence="11">ATCC 10662 / CBS 1146 / NBRC 0425 / NCYC 2629 / NRRL Y-866</strain>
    </source>
</reference>
<dbReference type="GeneID" id="11503272"/>
<feature type="transmembrane region" description="Helical" evidence="9">
    <location>
        <begin position="338"/>
        <end position="361"/>
    </location>
</feature>
<accession>G8ZNE7</accession>
<dbReference type="KEGG" id="tdl:TDEL_0B00120"/>
<dbReference type="OrthoDB" id="409792at2759"/>
<dbReference type="PANTHER" id="PTHR28259">
    <property type="entry name" value="FLUORIDE EXPORT PROTEIN 1-RELATED"/>
    <property type="match status" value="1"/>
</dbReference>
<feature type="transmembrane region" description="Helical" evidence="9">
    <location>
        <begin position="307"/>
        <end position="326"/>
    </location>
</feature>
<dbReference type="STRING" id="1076872.G8ZNE7"/>
<comment type="catalytic activity">
    <reaction evidence="8">
        <text>fluoride(in) = fluoride(out)</text>
        <dbReference type="Rhea" id="RHEA:76159"/>
        <dbReference type="ChEBI" id="CHEBI:17051"/>
    </reaction>
    <physiologicalReaction direction="left-to-right" evidence="8">
        <dbReference type="Rhea" id="RHEA:76160"/>
    </physiologicalReaction>
</comment>
<keyword evidence="6 9" id="KW-0472">Membrane</keyword>
<dbReference type="Pfam" id="PF02537">
    <property type="entry name" value="CRCB"/>
    <property type="match status" value="1"/>
</dbReference>
<evidence type="ECO:0000256" key="1">
    <source>
        <dbReference type="ARBA" id="ARBA00002598"/>
    </source>
</evidence>
<dbReference type="PANTHER" id="PTHR28259:SF1">
    <property type="entry name" value="FLUORIDE EXPORT PROTEIN 1-RELATED"/>
    <property type="match status" value="1"/>
</dbReference>
<dbReference type="HOGENOM" id="CLU_030507_1_2_1"/>
<feature type="transmembrane region" description="Helical" evidence="9">
    <location>
        <begin position="263"/>
        <end position="286"/>
    </location>
</feature>
<comment type="function">
    <text evidence="1">Fluoride channel required for the rapid expulsion of cytoplasmic fluoride.</text>
</comment>
<dbReference type="EMBL" id="HE616743">
    <property type="protein sequence ID" value="CCE90141.1"/>
    <property type="molecule type" value="Genomic_DNA"/>
</dbReference>
<dbReference type="FunCoup" id="G8ZNE7">
    <property type="interactions" value="160"/>
</dbReference>
<feature type="transmembrane region" description="Helical" evidence="9">
    <location>
        <begin position="138"/>
        <end position="160"/>
    </location>
</feature>
<feature type="transmembrane region" description="Helical" evidence="9">
    <location>
        <begin position="206"/>
        <end position="228"/>
    </location>
</feature>
<dbReference type="GO" id="GO:1903425">
    <property type="term" value="F:fluoride transmembrane transporter activity"/>
    <property type="evidence" value="ECO:0007669"/>
    <property type="project" value="TreeGrafter"/>
</dbReference>
<comment type="similarity">
    <text evidence="7">Belongs to the fluoride channel Fluc/FEX (TC 1.A.43) family.</text>
</comment>
<evidence type="ECO:0000256" key="2">
    <source>
        <dbReference type="ARBA" id="ARBA00004651"/>
    </source>
</evidence>
<dbReference type="eggNOG" id="ENOG502QT5F">
    <property type="taxonomic scope" value="Eukaryota"/>
</dbReference>
<dbReference type="AlphaFoldDB" id="G8ZNE7"/>
<keyword evidence="11" id="KW-1185">Reference proteome</keyword>
<keyword evidence="4 9" id="KW-0812">Transmembrane</keyword>
<proteinExistence type="inferred from homology"/>
<protein>
    <submittedName>
        <fullName evidence="10">Uncharacterized protein</fullName>
    </submittedName>
</protein>
<keyword evidence="3" id="KW-1003">Cell membrane</keyword>
<evidence type="ECO:0000313" key="11">
    <source>
        <dbReference type="Proteomes" id="UP000005627"/>
    </source>
</evidence>
<evidence type="ECO:0000256" key="8">
    <source>
        <dbReference type="ARBA" id="ARBA00035585"/>
    </source>
</evidence>
<dbReference type="Proteomes" id="UP000005627">
    <property type="component" value="Chromosome 2"/>
</dbReference>
<dbReference type="RefSeq" id="XP_003679352.1">
    <property type="nucleotide sequence ID" value="XM_003679304.1"/>
</dbReference>
<evidence type="ECO:0000256" key="9">
    <source>
        <dbReference type="SAM" id="Phobius"/>
    </source>
</evidence>
<sequence>MYATDMPKGFSLNWVFHQVFDCGTRVSFLLAFTSATILGNYTRVGLNELSSYEPSYVASGSVLWSNLVACMIMGMLQDLKKGGWFEPEELSNTFVVFTTGYCGALSSYATMMLEIFLHSTSLMPSDIANGIKLPNRAYGIMEFLSVLLVQLIVSMGSYVFGRSFAKHIILPLGPQMDLPEEKNELVPEPSVSGFKLLWTYRLVKTLHLVFSIAAIPLIALIIVLSCVYDNKSRSLWTLPELLCIPGGFLRYYLAVWFNSSLEFFPLGTFYANQFAVITLAVFTMCLRGRSNSDPSMPIAKTITQCHVLSALSTGFSGTLSTISTFINEGYHLPLSKALIYYGLSIIGSYCFFVVMLGSLAWTRGLTNSAC</sequence>
<dbReference type="InterPro" id="IPR003691">
    <property type="entry name" value="FluC"/>
</dbReference>